<feature type="transmembrane region" description="Helical" evidence="2">
    <location>
        <begin position="407"/>
        <end position="426"/>
    </location>
</feature>
<feature type="transmembrane region" description="Helical" evidence="2">
    <location>
        <begin position="30"/>
        <end position="47"/>
    </location>
</feature>
<evidence type="ECO:0000256" key="1">
    <source>
        <dbReference type="SAM" id="MobiDB-lite"/>
    </source>
</evidence>
<organism evidence="3 4">
    <name type="scientific">Frankia canadensis</name>
    <dbReference type="NCBI Taxonomy" id="1836972"/>
    <lineage>
        <taxon>Bacteria</taxon>
        <taxon>Bacillati</taxon>
        <taxon>Actinomycetota</taxon>
        <taxon>Actinomycetes</taxon>
        <taxon>Frankiales</taxon>
        <taxon>Frankiaceae</taxon>
        <taxon>Frankia</taxon>
    </lineage>
</organism>
<dbReference type="Pfam" id="PF04286">
    <property type="entry name" value="DUF445"/>
    <property type="match status" value="1"/>
</dbReference>
<dbReference type="EMBL" id="FZMO01000024">
    <property type="protein sequence ID" value="SNQ45990.1"/>
    <property type="molecule type" value="Genomic_DNA"/>
</dbReference>
<proteinExistence type="predicted"/>
<dbReference type="PANTHER" id="PTHR38442:SF1">
    <property type="entry name" value="INNER MEMBRANE PROTEIN"/>
    <property type="match status" value="1"/>
</dbReference>
<keyword evidence="4" id="KW-1185">Reference proteome</keyword>
<dbReference type="OrthoDB" id="9769590at2"/>
<evidence type="ECO:0000313" key="3">
    <source>
        <dbReference type="EMBL" id="SNQ45990.1"/>
    </source>
</evidence>
<reference evidence="3 4" key="1">
    <citation type="submission" date="2017-06" db="EMBL/GenBank/DDBJ databases">
        <authorList>
            <person name="Kim H.J."/>
            <person name="Triplett B.A."/>
        </authorList>
    </citation>
    <scope>NUCLEOTIDE SEQUENCE [LARGE SCALE GENOMIC DNA]</scope>
    <source>
        <strain evidence="3">FRACA_ARgP5</strain>
    </source>
</reference>
<gene>
    <name evidence="3" type="ORF">FRACA_120054</name>
</gene>
<name>A0A2I2KK01_9ACTN</name>
<evidence type="ECO:0008006" key="5">
    <source>
        <dbReference type="Google" id="ProtNLM"/>
    </source>
</evidence>
<keyword evidence="2" id="KW-0812">Transmembrane</keyword>
<dbReference type="RefSeq" id="WP_101830079.1">
    <property type="nucleotide sequence ID" value="NZ_FZMO01000024.1"/>
</dbReference>
<protein>
    <recommendedName>
        <fullName evidence="5">DUF445 domain-containing protein</fullName>
    </recommendedName>
</protein>
<accession>A0A2I2KK01</accession>
<keyword evidence="2" id="KW-1133">Transmembrane helix</keyword>
<feature type="region of interest" description="Disordered" evidence="1">
    <location>
        <begin position="1"/>
        <end position="20"/>
    </location>
</feature>
<dbReference type="AlphaFoldDB" id="A0A2I2KK01"/>
<dbReference type="GO" id="GO:0005886">
    <property type="term" value="C:plasma membrane"/>
    <property type="evidence" value="ECO:0007669"/>
    <property type="project" value="TreeGrafter"/>
</dbReference>
<evidence type="ECO:0000313" key="4">
    <source>
        <dbReference type="Proteomes" id="UP000234331"/>
    </source>
</evidence>
<sequence>MSDPAGYREGAELPRGTADEPELRQGLRRMRIIATGLLAAVVTVYLVTQGWHSHGGPAWAGYVAAAAEAGVVGALADWFAVTALFRHPLGLPIPHTAIIPHRKDALGRGLETFVSTHFLAEDVIREKVDGVGVSARVGAWLRQPAHAERVTTEVAERLTSVIAGMNDDLVREIVEKAVLPRVVERPWAGVLGMALQRVLDDSLHHRLVDVLVAEIQDWLVHNPDTFVRLVLDQAPSWTPQWLDEAVAAKAYDKALEAVAQLRADPEHRIRQAIDRFLGDFAARLRTDPELGEQVEQLKGRLLGHPEVGRAVSAIWATTRTILLDLAGDPRGTARVRATDELAAFGARLATDPQLGRTVDRGAADLATRAVARYKRDIAAIIGDTVASWEPAETSRRIELHVGRDLQFIRINGTVVGALVGLVIHALTDLVF</sequence>
<feature type="transmembrane region" description="Helical" evidence="2">
    <location>
        <begin position="59"/>
        <end position="85"/>
    </location>
</feature>
<evidence type="ECO:0000256" key="2">
    <source>
        <dbReference type="SAM" id="Phobius"/>
    </source>
</evidence>
<feature type="compositionally biased region" description="Basic and acidic residues" evidence="1">
    <location>
        <begin position="9"/>
        <end position="20"/>
    </location>
</feature>
<keyword evidence="2" id="KW-0472">Membrane</keyword>
<dbReference type="InterPro" id="IPR007383">
    <property type="entry name" value="DUF445"/>
</dbReference>
<dbReference type="Proteomes" id="UP000234331">
    <property type="component" value="Unassembled WGS sequence"/>
</dbReference>
<dbReference type="PANTHER" id="PTHR38442">
    <property type="entry name" value="INNER MEMBRANE PROTEIN-RELATED"/>
    <property type="match status" value="1"/>
</dbReference>